<comment type="caution">
    <text evidence="8">The sequence shown here is derived from an EMBL/GenBank/DDBJ whole genome shotgun (WGS) entry which is preliminary data.</text>
</comment>
<evidence type="ECO:0000256" key="4">
    <source>
        <dbReference type="ARBA" id="ARBA00022912"/>
    </source>
</evidence>
<evidence type="ECO:0000259" key="7">
    <source>
        <dbReference type="SMART" id="SM00226"/>
    </source>
</evidence>
<dbReference type="Gene3D" id="3.40.50.2300">
    <property type="match status" value="1"/>
</dbReference>
<dbReference type="EC" id="3.1.3.48" evidence="2"/>
<organism evidence="8 9">
    <name type="scientific">Oribacterium sinus</name>
    <dbReference type="NCBI Taxonomy" id="237576"/>
    <lineage>
        <taxon>Bacteria</taxon>
        <taxon>Bacillati</taxon>
        <taxon>Bacillota</taxon>
        <taxon>Clostridia</taxon>
        <taxon>Lachnospirales</taxon>
        <taxon>Lachnospiraceae</taxon>
        <taxon>Oribacterium</taxon>
    </lineage>
</organism>
<evidence type="ECO:0000256" key="6">
    <source>
        <dbReference type="PIRSR" id="PIRSR617867-1"/>
    </source>
</evidence>
<evidence type="ECO:0000256" key="2">
    <source>
        <dbReference type="ARBA" id="ARBA00013064"/>
    </source>
</evidence>
<dbReference type="RefSeq" id="WP_183682311.1">
    <property type="nucleotide sequence ID" value="NZ_JACHHH010000002.1"/>
</dbReference>
<feature type="domain" description="Phosphotyrosine protein phosphatase I" evidence="7">
    <location>
        <begin position="2"/>
        <end position="151"/>
    </location>
</feature>
<keyword evidence="4" id="KW-0904">Protein phosphatase</keyword>
<dbReference type="InterPro" id="IPR023485">
    <property type="entry name" value="Ptyr_pPase"/>
</dbReference>
<dbReference type="PRINTS" id="PR00719">
    <property type="entry name" value="LMWPTPASE"/>
</dbReference>
<keyword evidence="3 8" id="KW-0378">Hydrolase</keyword>
<dbReference type="Pfam" id="PF01451">
    <property type="entry name" value="LMWPc"/>
    <property type="match status" value="1"/>
</dbReference>
<dbReference type="GO" id="GO:0004725">
    <property type="term" value="F:protein tyrosine phosphatase activity"/>
    <property type="evidence" value="ECO:0007669"/>
    <property type="project" value="UniProtKB-EC"/>
</dbReference>
<sequence length="155" mass="17976">MQKICFVCHGNICRSPMAEFLFKRILEEHGRTEDFQVSSKATSSEEIYRGQGNPVYPPVREILEGLGIDCSKKRACQLQKEDYENYDYFIGMDERNRENMRRILGGDPNGKVSLLGDYTDHPHPIADPWYSGEFQACYEDILEGCRGLWEQIKEK</sequence>
<accession>A0A7W9SE02</accession>
<proteinExistence type="inferred from homology"/>
<protein>
    <recommendedName>
        <fullName evidence="2">protein-tyrosine-phosphatase</fullName>
        <ecNumber evidence="2">3.1.3.48</ecNumber>
    </recommendedName>
</protein>
<dbReference type="SMART" id="SM00226">
    <property type="entry name" value="LMWPc"/>
    <property type="match status" value="1"/>
</dbReference>
<dbReference type="Proteomes" id="UP000522163">
    <property type="component" value="Unassembled WGS sequence"/>
</dbReference>
<dbReference type="SUPFAM" id="SSF52788">
    <property type="entry name" value="Phosphotyrosine protein phosphatases I"/>
    <property type="match status" value="1"/>
</dbReference>
<dbReference type="InterPro" id="IPR017867">
    <property type="entry name" value="Tyr_phospatase_low_mol_wt"/>
</dbReference>
<comment type="similarity">
    <text evidence="1">Belongs to the low molecular weight phosphotyrosine protein phosphatase family.</text>
</comment>
<dbReference type="GeneID" id="85013966"/>
<feature type="active site" evidence="6">
    <location>
        <position position="14"/>
    </location>
</feature>
<gene>
    <name evidence="8" type="ORF">HNQ46_000401</name>
</gene>
<evidence type="ECO:0000313" key="9">
    <source>
        <dbReference type="Proteomes" id="UP000522163"/>
    </source>
</evidence>
<name>A0A7W9SE02_9FIRM</name>
<feature type="active site" description="Nucleophile" evidence="6">
    <location>
        <position position="8"/>
    </location>
</feature>
<comment type="catalytic activity">
    <reaction evidence="5">
        <text>O-phospho-L-tyrosyl-[protein] + H2O = L-tyrosyl-[protein] + phosphate</text>
        <dbReference type="Rhea" id="RHEA:10684"/>
        <dbReference type="Rhea" id="RHEA-COMP:10136"/>
        <dbReference type="Rhea" id="RHEA-COMP:20101"/>
        <dbReference type="ChEBI" id="CHEBI:15377"/>
        <dbReference type="ChEBI" id="CHEBI:43474"/>
        <dbReference type="ChEBI" id="CHEBI:46858"/>
        <dbReference type="ChEBI" id="CHEBI:61978"/>
        <dbReference type="EC" id="3.1.3.48"/>
    </reaction>
</comment>
<reference evidence="8 9" key="1">
    <citation type="submission" date="2020-08" db="EMBL/GenBank/DDBJ databases">
        <title>Genomic Encyclopedia of Type Strains, Phase IV (KMG-IV): sequencing the most valuable type-strain genomes for metagenomic binning, comparative biology and taxonomic classification.</title>
        <authorList>
            <person name="Goeker M."/>
        </authorList>
    </citation>
    <scope>NUCLEOTIDE SEQUENCE [LARGE SCALE GENOMIC DNA]</scope>
    <source>
        <strain evidence="8 9">DSM 17245</strain>
    </source>
</reference>
<dbReference type="EMBL" id="JACHHH010000002">
    <property type="protein sequence ID" value="MBB6040438.1"/>
    <property type="molecule type" value="Genomic_DNA"/>
</dbReference>
<dbReference type="AlphaFoldDB" id="A0A7W9SE02"/>
<evidence type="ECO:0000256" key="1">
    <source>
        <dbReference type="ARBA" id="ARBA00011063"/>
    </source>
</evidence>
<feature type="active site" description="Proton donor" evidence="6">
    <location>
        <position position="127"/>
    </location>
</feature>
<evidence type="ECO:0000256" key="5">
    <source>
        <dbReference type="ARBA" id="ARBA00051722"/>
    </source>
</evidence>
<evidence type="ECO:0000256" key="3">
    <source>
        <dbReference type="ARBA" id="ARBA00022801"/>
    </source>
</evidence>
<dbReference type="PANTHER" id="PTHR11717">
    <property type="entry name" value="LOW MOLECULAR WEIGHT PROTEIN TYROSINE PHOSPHATASE"/>
    <property type="match status" value="1"/>
</dbReference>
<dbReference type="PANTHER" id="PTHR11717:SF7">
    <property type="entry name" value="LOW MOLECULAR WEIGHT PHOSPHOTYROSINE PROTEIN PHOSPHATASE"/>
    <property type="match status" value="1"/>
</dbReference>
<dbReference type="InterPro" id="IPR036196">
    <property type="entry name" value="Ptyr_pPase_sf"/>
</dbReference>
<dbReference type="InterPro" id="IPR050438">
    <property type="entry name" value="LMW_PTPase"/>
</dbReference>
<dbReference type="CDD" id="cd16343">
    <property type="entry name" value="LMWPTP"/>
    <property type="match status" value="1"/>
</dbReference>
<evidence type="ECO:0000313" key="8">
    <source>
        <dbReference type="EMBL" id="MBB6040438.1"/>
    </source>
</evidence>